<evidence type="ECO:0000256" key="2">
    <source>
        <dbReference type="SAM" id="SignalP"/>
    </source>
</evidence>
<protein>
    <submittedName>
        <fullName evidence="4">Alpha/beta hydrolase</fullName>
    </submittedName>
</protein>
<keyword evidence="1 4" id="KW-0378">Hydrolase</keyword>
<dbReference type="InterPro" id="IPR029058">
    <property type="entry name" value="AB_hydrolase_fold"/>
</dbReference>
<accession>A0ABV6L5H1</accession>
<reference evidence="4 5" key="1">
    <citation type="submission" date="2024-09" db="EMBL/GenBank/DDBJ databases">
        <authorList>
            <person name="Sun Q."/>
            <person name="Mori K."/>
        </authorList>
    </citation>
    <scope>NUCLEOTIDE SEQUENCE [LARGE SCALE GENOMIC DNA]</scope>
    <source>
        <strain evidence="4 5">NCAIM B.02415</strain>
    </source>
</reference>
<keyword evidence="2" id="KW-0732">Signal</keyword>
<evidence type="ECO:0000313" key="5">
    <source>
        <dbReference type="Proteomes" id="UP001589828"/>
    </source>
</evidence>
<keyword evidence="5" id="KW-1185">Reference proteome</keyword>
<evidence type="ECO:0000313" key="4">
    <source>
        <dbReference type="EMBL" id="MFC0514730.1"/>
    </source>
</evidence>
<gene>
    <name evidence="4" type="ORF">ACFFGT_10995</name>
</gene>
<comment type="caution">
    <text evidence="4">The sequence shown here is derived from an EMBL/GenBank/DDBJ whole genome shotgun (WGS) entry which is preliminary data.</text>
</comment>
<dbReference type="SUPFAM" id="SSF53474">
    <property type="entry name" value="alpha/beta-Hydrolases"/>
    <property type="match status" value="1"/>
</dbReference>
<dbReference type="InterPro" id="IPR050300">
    <property type="entry name" value="GDXG_lipolytic_enzyme"/>
</dbReference>
<dbReference type="GO" id="GO:0016787">
    <property type="term" value="F:hydrolase activity"/>
    <property type="evidence" value="ECO:0007669"/>
    <property type="project" value="UniProtKB-KW"/>
</dbReference>
<feature type="domain" description="BD-FAE-like" evidence="3">
    <location>
        <begin position="69"/>
        <end position="192"/>
    </location>
</feature>
<dbReference type="PANTHER" id="PTHR48081:SF6">
    <property type="entry name" value="PEPTIDASE S9 PROLYL OLIGOPEPTIDASE CATALYTIC DOMAIN-CONTAINING PROTEIN"/>
    <property type="match status" value="1"/>
</dbReference>
<dbReference type="RefSeq" id="WP_377022573.1">
    <property type="nucleotide sequence ID" value="NZ_JBHLTS010000021.1"/>
</dbReference>
<evidence type="ECO:0000259" key="3">
    <source>
        <dbReference type="Pfam" id="PF20434"/>
    </source>
</evidence>
<dbReference type="PANTHER" id="PTHR48081">
    <property type="entry name" value="AB HYDROLASE SUPERFAMILY PROTEIN C4A8.06C"/>
    <property type="match status" value="1"/>
</dbReference>
<sequence length="292" mass="32022">MKYKVLLQSIFAFFLLCAMVAVTEEPKEILLWPNGAPGSEGKTAPQKTRVTNEGDIVISSVHKPSLTPYLPNPGNATGTAIIIAPGGGHSELWISHEGYSPAKWFRDHGIAAFVLKYRLARDTNSTYTVDKEEVTDIQRAIRLVRTRAKEWGIDTAKIGVMGFSAGGELAALAAMRYTAKDQNVKDAIDSESDKPDFQCLIYPGNIHRLTVGPGAPPVFIAGGYKDRKDISEGVAQLYLKYKEAGVPAELHIYSSVGHGFGIRETNKGSFTEWPAQVQLWLVDNGFLKEIKK</sequence>
<proteinExistence type="predicted"/>
<evidence type="ECO:0000256" key="1">
    <source>
        <dbReference type="ARBA" id="ARBA00022801"/>
    </source>
</evidence>
<dbReference type="InterPro" id="IPR049492">
    <property type="entry name" value="BD-FAE-like_dom"/>
</dbReference>
<organism evidence="4 5">
    <name type="scientific">Mucilaginibacter angelicae</name>
    <dbReference type="NCBI Taxonomy" id="869718"/>
    <lineage>
        <taxon>Bacteria</taxon>
        <taxon>Pseudomonadati</taxon>
        <taxon>Bacteroidota</taxon>
        <taxon>Sphingobacteriia</taxon>
        <taxon>Sphingobacteriales</taxon>
        <taxon>Sphingobacteriaceae</taxon>
        <taxon>Mucilaginibacter</taxon>
    </lineage>
</organism>
<dbReference type="Gene3D" id="3.40.50.1820">
    <property type="entry name" value="alpha/beta hydrolase"/>
    <property type="match status" value="1"/>
</dbReference>
<name>A0ABV6L5H1_9SPHI</name>
<dbReference type="Pfam" id="PF20434">
    <property type="entry name" value="BD-FAE"/>
    <property type="match status" value="1"/>
</dbReference>
<feature type="chain" id="PRO_5045415933" evidence="2">
    <location>
        <begin position="24"/>
        <end position="292"/>
    </location>
</feature>
<dbReference type="EMBL" id="JBHLTS010000021">
    <property type="protein sequence ID" value="MFC0514730.1"/>
    <property type="molecule type" value="Genomic_DNA"/>
</dbReference>
<dbReference type="Proteomes" id="UP001589828">
    <property type="component" value="Unassembled WGS sequence"/>
</dbReference>
<feature type="signal peptide" evidence="2">
    <location>
        <begin position="1"/>
        <end position="23"/>
    </location>
</feature>